<sequence length="48" mass="5314">MKNIKKLSRNDLKIVKGGLACRTGDDYCPGTNTYCCNGLCRLITYVCP</sequence>
<dbReference type="Proteomes" id="UP000628669">
    <property type="component" value="Unassembled WGS sequence"/>
</dbReference>
<evidence type="ECO:0008006" key="3">
    <source>
        <dbReference type="Google" id="ProtNLM"/>
    </source>
</evidence>
<dbReference type="InterPro" id="IPR058074">
    <property type="entry name" value="Bacteriocin-like"/>
</dbReference>
<name>A0ABS1FU85_9FLAO</name>
<gene>
    <name evidence="1" type="ORF">JHL15_09395</name>
</gene>
<organism evidence="1 2">
    <name type="scientific">Chryseobacterium paridis</name>
    <dbReference type="NCBI Taxonomy" id="2800328"/>
    <lineage>
        <taxon>Bacteria</taxon>
        <taxon>Pseudomonadati</taxon>
        <taxon>Bacteroidota</taxon>
        <taxon>Flavobacteriia</taxon>
        <taxon>Flavobacteriales</taxon>
        <taxon>Weeksellaceae</taxon>
        <taxon>Chryseobacterium group</taxon>
        <taxon>Chryseobacterium</taxon>
    </lineage>
</organism>
<evidence type="ECO:0000313" key="2">
    <source>
        <dbReference type="Proteomes" id="UP000628669"/>
    </source>
</evidence>
<dbReference type="NCBIfam" id="NF047798">
    <property type="entry name" value="leader_Chryseo"/>
    <property type="match status" value="1"/>
</dbReference>
<evidence type="ECO:0000313" key="1">
    <source>
        <dbReference type="EMBL" id="MBK1895964.1"/>
    </source>
</evidence>
<comment type="caution">
    <text evidence="1">The sequence shown here is derived from an EMBL/GenBank/DDBJ whole genome shotgun (WGS) entry which is preliminary data.</text>
</comment>
<protein>
    <recommendedName>
        <fullName evidence="3">Bacteriocin</fullName>
    </recommendedName>
</protein>
<dbReference type="EMBL" id="JAENHK010000008">
    <property type="protein sequence ID" value="MBK1895964.1"/>
    <property type="molecule type" value="Genomic_DNA"/>
</dbReference>
<dbReference type="RefSeq" id="WP_200245291.1">
    <property type="nucleotide sequence ID" value="NZ_JAENHK010000008.1"/>
</dbReference>
<keyword evidence="2" id="KW-1185">Reference proteome</keyword>
<proteinExistence type="predicted"/>
<reference evidence="2" key="1">
    <citation type="submission" date="2021-01" db="EMBL/GenBank/DDBJ databases">
        <title>Genome public.</title>
        <authorList>
            <person name="Liu C."/>
            <person name="Sun Q."/>
        </authorList>
    </citation>
    <scope>NUCLEOTIDE SEQUENCE [LARGE SCALE GENOMIC DNA]</scope>
    <source>
        <strain evidence="2">YIM B02567</strain>
    </source>
</reference>
<accession>A0ABS1FU85</accession>